<keyword evidence="3" id="KW-1185">Reference proteome</keyword>
<sequence>MSLTVSSESHSYTAQRVILTSSKPFDKVIAALDEETNRAGPHVGEVLGSAKSKEEIEQGMSALTDSGKRTFVFFSAQFHSKWIGNYYGQTFDDFVLYTFGNPLYAKEMMTRDSTTGFGIPPRVLVQATKEGGTRIQYDRPSSWFTLNPSPELNAALESLSANIEALLRKALA</sequence>
<gene>
    <name evidence="2" type="ORF">PHACADRAFT_259909</name>
</gene>
<organism evidence="2 3">
    <name type="scientific">Phanerochaete carnosa (strain HHB-10118-sp)</name>
    <name type="common">White-rot fungus</name>
    <name type="synonym">Peniophora carnosa</name>
    <dbReference type="NCBI Taxonomy" id="650164"/>
    <lineage>
        <taxon>Eukaryota</taxon>
        <taxon>Fungi</taxon>
        <taxon>Dikarya</taxon>
        <taxon>Basidiomycota</taxon>
        <taxon>Agaricomycotina</taxon>
        <taxon>Agaricomycetes</taxon>
        <taxon>Polyporales</taxon>
        <taxon>Phanerochaetaceae</taxon>
        <taxon>Phanerochaete</taxon>
    </lineage>
</organism>
<dbReference type="AlphaFoldDB" id="K5VPV7"/>
<dbReference type="HOGENOM" id="CLU_105954_0_0_1"/>
<dbReference type="CDD" id="cd14797">
    <property type="entry name" value="DUF302"/>
    <property type="match status" value="1"/>
</dbReference>
<dbReference type="GeneID" id="18917566"/>
<name>K5VPV7_PHACS</name>
<dbReference type="Gene3D" id="3.30.310.70">
    <property type="entry name" value="TT1751-like domain"/>
    <property type="match status" value="1"/>
</dbReference>
<protein>
    <recommendedName>
        <fullName evidence="1">DUF302 domain-containing protein</fullName>
    </recommendedName>
</protein>
<dbReference type="EMBL" id="JH930474">
    <property type="protein sequence ID" value="EKM53493.1"/>
    <property type="molecule type" value="Genomic_DNA"/>
</dbReference>
<evidence type="ECO:0000313" key="2">
    <source>
        <dbReference type="EMBL" id="EKM53493.1"/>
    </source>
</evidence>
<accession>K5VPV7</accession>
<evidence type="ECO:0000259" key="1">
    <source>
        <dbReference type="Pfam" id="PF03625"/>
    </source>
</evidence>
<reference evidence="2 3" key="1">
    <citation type="journal article" date="2012" name="BMC Genomics">
        <title>Comparative genomics of the white-rot fungi, Phanerochaete carnosa and P. chrysosporium, to elucidate the genetic basis of the distinct wood types they colonize.</title>
        <authorList>
            <person name="Suzuki H."/>
            <person name="MacDonald J."/>
            <person name="Syed K."/>
            <person name="Salamov A."/>
            <person name="Hori C."/>
            <person name="Aerts A."/>
            <person name="Henrissat B."/>
            <person name="Wiebenga A."/>
            <person name="vanKuyk P.A."/>
            <person name="Barry K."/>
            <person name="Lindquist E."/>
            <person name="LaButti K."/>
            <person name="Lapidus A."/>
            <person name="Lucas S."/>
            <person name="Coutinho P."/>
            <person name="Gong Y."/>
            <person name="Samejima M."/>
            <person name="Mahadevan R."/>
            <person name="Abou-Zaid M."/>
            <person name="de Vries R.P."/>
            <person name="Igarashi K."/>
            <person name="Yadav J.S."/>
            <person name="Grigoriev I.V."/>
            <person name="Master E.R."/>
        </authorList>
    </citation>
    <scope>NUCLEOTIDE SEQUENCE [LARGE SCALE GENOMIC DNA]</scope>
    <source>
        <strain evidence="2 3">HHB-10118-sp</strain>
    </source>
</reference>
<dbReference type="InterPro" id="IPR035923">
    <property type="entry name" value="TT1751-like_sf"/>
</dbReference>
<evidence type="ECO:0000313" key="3">
    <source>
        <dbReference type="Proteomes" id="UP000008370"/>
    </source>
</evidence>
<dbReference type="SUPFAM" id="SSF103247">
    <property type="entry name" value="TT1751-like"/>
    <property type="match status" value="1"/>
</dbReference>
<feature type="domain" description="DUF302" evidence="1">
    <location>
        <begin position="79"/>
        <end position="140"/>
    </location>
</feature>
<dbReference type="OrthoDB" id="5190258at2759"/>
<dbReference type="InterPro" id="IPR005180">
    <property type="entry name" value="DUF302"/>
</dbReference>
<proteinExistence type="predicted"/>
<dbReference type="Pfam" id="PF03625">
    <property type="entry name" value="DUF302"/>
    <property type="match status" value="1"/>
</dbReference>
<dbReference type="RefSeq" id="XP_007398183.1">
    <property type="nucleotide sequence ID" value="XM_007398121.1"/>
</dbReference>
<dbReference type="Proteomes" id="UP000008370">
    <property type="component" value="Unassembled WGS sequence"/>
</dbReference>
<dbReference type="InParanoid" id="K5VPV7"/>
<dbReference type="KEGG" id="pco:PHACADRAFT_259909"/>